<reference evidence="2" key="1">
    <citation type="journal article" date="2023" name="Front. Plant Sci.">
        <title>Chromosomal-level genome assembly of Melastoma candidum provides insights into trichome evolution.</title>
        <authorList>
            <person name="Zhong Y."/>
            <person name="Wu W."/>
            <person name="Sun C."/>
            <person name="Zou P."/>
            <person name="Liu Y."/>
            <person name="Dai S."/>
            <person name="Zhou R."/>
        </authorList>
    </citation>
    <scope>NUCLEOTIDE SEQUENCE [LARGE SCALE GENOMIC DNA]</scope>
</reference>
<dbReference type="EMBL" id="CM042883">
    <property type="protein sequence ID" value="KAI4372506.1"/>
    <property type="molecule type" value="Genomic_DNA"/>
</dbReference>
<evidence type="ECO:0000313" key="1">
    <source>
        <dbReference type="EMBL" id="KAI4372506.1"/>
    </source>
</evidence>
<name>A0ACB9R2K8_9MYRT</name>
<dbReference type="Proteomes" id="UP001057402">
    <property type="component" value="Chromosome 4"/>
</dbReference>
<proteinExistence type="predicted"/>
<gene>
    <name evidence="1" type="ORF">MLD38_010728</name>
</gene>
<accession>A0ACB9R2K8</accession>
<organism evidence="1 2">
    <name type="scientific">Melastoma candidum</name>
    <dbReference type="NCBI Taxonomy" id="119954"/>
    <lineage>
        <taxon>Eukaryota</taxon>
        <taxon>Viridiplantae</taxon>
        <taxon>Streptophyta</taxon>
        <taxon>Embryophyta</taxon>
        <taxon>Tracheophyta</taxon>
        <taxon>Spermatophyta</taxon>
        <taxon>Magnoliopsida</taxon>
        <taxon>eudicotyledons</taxon>
        <taxon>Gunneridae</taxon>
        <taxon>Pentapetalae</taxon>
        <taxon>rosids</taxon>
        <taxon>malvids</taxon>
        <taxon>Myrtales</taxon>
        <taxon>Melastomataceae</taxon>
        <taxon>Melastomatoideae</taxon>
        <taxon>Melastomateae</taxon>
        <taxon>Melastoma</taxon>
    </lineage>
</organism>
<sequence length="369" mass="40722">MVASSVMEAIGRRIVSLLPVVCFLFCTCSAVRNPPLFFIFGDSLVDVGNNNFIRSLAKGNFYPHGIDFGRPTGRLTNGRTAFDIVEQVLGSRNFTPPYLDPATTTEAVIQHGANYASSGSGFLNETGEIFGGRIDFHRQIGYHTIARQAIISMIGDTAAKKLLRRAVYVIATGWSNDLLYERATAKQRKLNSPDAFLNYLMSTIRTELTRLHSFDAREMIVTNVGPIGCIPFARDSNPLPSNGCVGRMNARARLCNKRMKEMLVDLSAELKGSKILYADIYAILEDLLKNYQSYGFENADSACCALRGAHGGLTPCGRKSRVCSDRSRHVFWDPFHLTESANRIAVRELLYGGPDYISPINISQLVNSG</sequence>
<comment type="caution">
    <text evidence="1">The sequence shown here is derived from an EMBL/GenBank/DDBJ whole genome shotgun (WGS) entry which is preliminary data.</text>
</comment>
<evidence type="ECO:0000313" key="2">
    <source>
        <dbReference type="Proteomes" id="UP001057402"/>
    </source>
</evidence>
<protein>
    <submittedName>
        <fullName evidence="1">Uncharacterized protein</fullName>
    </submittedName>
</protein>
<keyword evidence="2" id="KW-1185">Reference proteome</keyword>